<evidence type="ECO:0000313" key="2">
    <source>
        <dbReference type="Proteomes" id="UP000777438"/>
    </source>
</evidence>
<dbReference type="PANTHER" id="PTHR22946">
    <property type="entry name" value="DIENELACTONE HYDROLASE DOMAIN-CONTAINING PROTEIN-RELATED"/>
    <property type="match status" value="1"/>
</dbReference>
<reference evidence="1 2" key="1">
    <citation type="journal article" date="2021" name="Nat. Commun.">
        <title>Genetic determinants of endophytism in the Arabidopsis root mycobiome.</title>
        <authorList>
            <person name="Mesny F."/>
            <person name="Miyauchi S."/>
            <person name="Thiergart T."/>
            <person name="Pickel B."/>
            <person name="Atanasova L."/>
            <person name="Karlsson M."/>
            <person name="Huettel B."/>
            <person name="Barry K.W."/>
            <person name="Haridas S."/>
            <person name="Chen C."/>
            <person name="Bauer D."/>
            <person name="Andreopoulos W."/>
            <person name="Pangilinan J."/>
            <person name="LaButti K."/>
            <person name="Riley R."/>
            <person name="Lipzen A."/>
            <person name="Clum A."/>
            <person name="Drula E."/>
            <person name="Henrissat B."/>
            <person name="Kohler A."/>
            <person name="Grigoriev I.V."/>
            <person name="Martin F.M."/>
            <person name="Hacquard S."/>
        </authorList>
    </citation>
    <scope>NUCLEOTIDE SEQUENCE [LARGE SCALE GENOMIC DNA]</scope>
    <source>
        <strain evidence="1 2">MPI-CAGE-CH-0241</strain>
    </source>
</reference>
<dbReference type="AlphaFoldDB" id="A0A9P8VVK6"/>
<keyword evidence="2" id="KW-1185">Reference proteome</keyword>
<evidence type="ECO:0000313" key="1">
    <source>
        <dbReference type="EMBL" id="KAH6880732.1"/>
    </source>
</evidence>
<protein>
    <submittedName>
        <fullName evidence="1">Alpha/Beta hydrolase protein</fullName>
    </submittedName>
</protein>
<dbReference type="SUPFAM" id="SSF53474">
    <property type="entry name" value="alpha/beta-Hydrolases"/>
    <property type="match status" value="1"/>
</dbReference>
<gene>
    <name evidence="1" type="ORF">B0T10DRAFT_495160</name>
</gene>
<name>A0A9P8VVK6_9HYPO</name>
<sequence>MAPNDRFVRLESVPDSSTTIINIAGLHVYLFGVDELTPAQAEDTTVLFHVHGRTRTYKDAEEIAHQLLHDWRLRGSGDKGLVVATFDNRNHGTRSIDELSIQDWKSGNGKHAQDMLSMIDGIVADVQTTVTFLESYVDGIFIPKAFIITGLSLGGHVSWDVLAKDPRIRAGVIIVGSPNLTPMLLERLGDYKSIEEVPAGTKEWPKSIEKLYLNRDKSLEGISGKKLLILNGAVDPLVPTKFTHPWIEKYAAKNDVTFIEQEETGHWFSVQMMDKLVDWVVETVV</sequence>
<dbReference type="EMBL" id="JAGPYM010000025">
    <property type="protein sequence ID" value="KAH6880732.1"/>
    <property type="molecule type" value="Genomic_DNA"/>
</dbReference>
<organism evidence="1 2">
    <name type="scientific">Thelonectria olida</name>
    <dbReference type="NCBI Taxonomy" id="1576542"/>
    <lineage>
        <taxon>Eukaryota</taxon>
        <taxon>Fungi</taxon>
        <taxon>Dikarya</taxon>
        <taxon>Ascomycota</taxon>
        <taxon>Pezizomycotina</taxon>
        <taxon>Sordariomycetes</taxon>
        <taxon>Hypocreomycetidae</taxon>
        <taxon>Hypocreales</taxon>
        <taxon>Nectriaceae</taxon>
        <taxon>Thelonectria</taxon>
    </lineage>
</organism>
<dbReference type="Proteomes" id="UP000777438">
    <property type="component" value="Unassembled WGS sequence"/>
</dbReference>
<proteinExistence type="predicted"/>
<accession>A0A9P8VVK6</accession>
<dbReference type="OrthoDB" id="2152248at2759"/>
<comment type="caution">
    <text evidence="1">The sequence shown here is derived from an EMBL/GenBank/DDBJ whole genome shotgun (WGS) entry which is preliminary data.</text>
</comment>
<dbReference type="InterPro" id="IPR050261">
    <property type="entry name" value="FrsA_esterase"/>
</dbReference>
<dbReference type="GO" id="GO:0016787">
    <property type="term" value="F:hydrolase activity"/>
    <property type="evidence" value="ECO:0007669"/>
    <property type="project" value="UniProtKB-KW"/>
</dbReference>
<dbReference type="Gene3D" id="3.40.50.1820">
    <property type="entry name" value="alpha/beta hydrolase"/>
    <property type="match status" value="1"/>
</dbReference>
<dbReference type="InterPro" id="IPR029058">
    <property type="entry name" value="AB_hydrolase_fold"/>
</dbReference>
<dbReference type="PANTHER" id="PTHR22946:SF0">
    <property type="entry name" value="DIENELACTONE HYDROLASE DOMAIN-CONTAINING PROTEIN"/>
    <property type="match status" value="1"/>
</dbReference>
<keyword evidence="1" id="KW-0378">Hydrolase</keyword>